<organism evidence="2 3">
    <name type="scientific">Simiduia curdlanivorans</name>
    <dbReference type="NCBI Taxonomy" id="1492769"/>
    <lineage>
        <taxon>Bacteria</taxon>
        <taxon>Pseudomonadati</taxon>
        <taxon>Pseudomonadota</taxon>
        <taxon>Gammaproteobacteria</taxon>
        <taxon>Cellvibrionales</taxon>
        <taxon>Cellvibrionaceae</taxon>
        <taxon>Simiduia</taxon>
    </lineage>
</organism>
<sequence>MSWQQVNLYLPELKPKDEVLSFNAALYLCAAVCVLLILLSVVGKVENSQLLTSTQAIQQQFDQQAQEITAIKAALPLSQAAQVQQEVDKLRLDLERRQRIYQLINQQNLGNSEGFSSQLLALARQHQKNISVQAFQINAGGKQFNFSGSAASAQAVPQYLQRLQSEASFKNSRFGHLVLERSQGSTVTFSLSRDAQVSKAGR</sequence>
<keyword evidence="1" id="KW-0472">Membrane</keyword>
<evidence type="ECO:0000256" key="1">
    <source>
        <dbReference type="SAM" id="Phobius"/>
    </source>
</evidence>
<accession>A0ABV8V3A7</accession>
<name>A0ABV8V3A7_9GAMM</name>
<dbReference type="RefSeq" id="WP_290264154.1">
    <property type="nucleotide sequence ID" value="NZ_JAUFQG010000006.1"/>
</dbReference>
<feature type="transmembrane region" description="Helical" evidence="1">
    <location>
        <begin position="20"/>
        <end position="42"/>
    </location>
</feature>
<keyword evidence="1" id="KW-1133">Transmembrane helix</keyword>
<dbReference type="InterPro" id="IPR007813">
    <property type="entry name" value="PilN"/>
</dbReference>
<proteinExistence type="predicted"/>
<protein>
    <submittedName>
        <fullName evidence="2">PilN domain-containing protein</fullName>
    </submittedName>
</protein>
<dbReference type="Pfam" id="PF05137">
    <property type="entry name" value="PilN"/>
    <property type="match status" value="1"/>
</dbReference>
<keyword evidence="3" id="KW-1185">Reference proteome</keyword>
<dbReference type="Proteomes" id="UP001595840">
    <property type="component" value="Unassembled WGS sequence"/>
</dbReference>
<evidence type="ECO:0000313" key="3">
    <source>
        <dbReference type="Proteomes" id="UP001595840"/>
    </source>
</evidence>
<evidence type="ECO:0000313" key="2">
    <source>
        <dbReference type="EMBL" id="MFC4361964.1"/>
    </source>
</evidence>
<comment type="caution">
    <text evidence="2">The sequence shown here is derived from an EMBL/GenBank/DDBJ whole genome shotgun (WGS) entry which is preliminary data.</text>
</comment>
<keyword evidence="1" id="KW-0812">Transmembrane</keyword>
<reference evidence="3" key="1">
    <citation type="journal article" date="2019" name="Int. J. Syst. Evol. Microbiol.">
        <title>The Global Catalogue of Microorganisms (GCM) 10K type strain sequencing project: providing services to taxonomists for standard genome sequencing and annotation.</title>
        <authorList>
            <consortium name="The Broad Institute Genomics Platform"/>
            <consortium name="The Broad Institute Genome Sequencing Center for Infectious Disease"/>
            <person name="Wu L."/>
            <person name="Ma J."/>
        </authorList>
    </citation>
    <scope>NUCLEOTIDE SEQUENCE [LARGE SCALE GENOMIC DNA]</scope>
    <source>
        <strain evidence="3">CECT 8570</strain>
    </source>
</reference>
<dbReference type="EMBL" id="JBHSCX010000004">
    <property type="protein sequence ID" value="MFC4361964.1"/>
    <property type="molecule type" value="Genomic_DNA"/>
</dbReference>
<gene>
    <name evidence="2" type="ORF">ACFOX3_06620</name>
</gene>